<gene>
    <name evidence="12" type="ORF">Pme01_37490</name>
</gene>
<dbReference type="PANTHER" id="PTHR32309:SF13">
    <property type="entry name" value="FERRIC ENTEROBACTIN TRANSPORT PROTEIN FEPE"/>
    <property type="match status" value="1"/>
</dbReference>
<feature type="region of interest" description="Disordered" evidence="9">
    <location>
        <begin position="561"/>
        <end position="585"/>
    </location>
</feature>
<keyword evidence="13" id="KW-1185">Reference proteome</keyword>
<keyword evidence="5" id="KW-0547">Nucleotide-binding</keyword>
<evidence type="ECO:0000256" key="7">
    <source>
        <dbReference type="ARBA" id="ARBA00022989"/>
    </source>
</evidence>
<feature type="compositionally biased region" description="Pro residues" evidence="9">
    <location>
        <begin position="509"/>
        <end position="524"/>
    </location>
</feature>
<dbReference type="CDD" id="cd05387">
    <property type="entry name" value="BY-kinase"/>
    <property type="match status" value="1"/>
</dbReference>
<keyword evidence="4 10" id="KW-0812">Transmembrane</keyword>
<feature type="compositionally biased region" description="Basic and acidic residues" evidence="9">
    <location>
        <begin position="531"/>
        <end position="540"/>
    </location>
</feature>
<comment type="similarity">
    <text evidence="2">Belongs to the CpsC/CapA family.</text>
</comment>
<dbReference type="AlphaFoldDB" id="A0A8J3TE39"/>
<dbReference type="Pfam" id="PF02706">
    <property type="entry name" value="Wzz"/>
    <property type="match status" value="1"/>
</dbReference>
<dbReference type="Proteomes" id="UP000599074">
    <property type="component" value="Unassembled WGS sequence"/>
</dbReference>
<keyword evidence="6" id="KW-0067">ATP-binding</keyword>
<name>A0A8J3TE39_9ACTN</name>
<comment type="subcellular location">
    <subcellularLocation>
        <location evidence="1">Cell membrane</location>
        <topology evidence="1">Multi-pass membrane protein</topology>
    </subcellularLocation>
</comment>
<keyword evidence="7 10" id="KW-1133">Transmembrane helix</keyword>
<dbReference type="EMBL" id="BOON01000034">
    <property type="protein sequence ID" value="GII24152.1"/>
    <property type="molecule type" value="Genomic_DNA"/>
</dbReference>
<feature type="transmembrane region" description="Helical" evidence="10">
    <location>
        <begin position="21"/>
        <end position="39"/>
    </location>
</feature>
<dbReference type="InterPro" id="IPR005702">
    <property type="entry name" value="Wzc-like_C"/>
</dbReference>
<keyword evidence="8 10" id="KW-0472">Membrane</keyword>
<evidence type="ECO:0000256" key="4">
    <source>
        <dbReference type="ARBA" id="ARBA00022692"/>
    </source>
</evidence>
<keyword evidence="3" id="KW-1003">Cell membrane</keyword>
<dbReference type="SUPFAM" id="SSF52540">
    <property type="entry name" value="P-loop containing nucleoside triphosphate hydrolases"/>
    <property type="match status" value="1"/>
</dbReference>
<dbReference type="InterPro" id="IPR027417">
    <property type="entry name" value="P-loop_NTPase"/>
</dbReference>
<feature type="domain" description="Polysaccharide chain length determinant N-terminal" evidence="11">
    <location>
        <begin position="10"/>
        <end position="98"/>
    </location>
</feature>
<organism evidence="12 13">
    <name type="scientific">Planosporangium mesophilum</name>
    <dbReference type="NCBI Taxonomy" id="689768"/>
    <lineage>
        <taxon>Bacteria</taxon>
        <taxon>Bacillati</taxon>
        <taxon>Actinomycetota</taxon>
        <taxon>Actinomycetes</taxon>
        <taxon>Micromonosporales</taxon>
        <taxon>Micromonosporaceae</taxon>
        <taxon>Planosporangium</taxon>
    </lineage>
</organism>
<evidence type="ECO:0000256" key="9">
    <source>
        <dbReference type="SAM" id="MobiDB-lite"/>
    </source>
</evidence>
<proteinExistence type="inferred from homology"/>
<accession>A0A8J3TE39</accession>
<evidence type="ECO:0000256" key="1">
    <source>
        <dbReference type="ARBA" id="ARBA00004651"/>
    </source>
</evidence>
<evidence type="ECO:0000256" key="10">
    <source>
        <dbReference type="SAM" id="Phobius"/>
    </source>
</evidence>
<evidence type="ECO:0000256" key="6">
    <source>
        <dbReference type="ARBA" id="ARBA00022840"/>
    </source>
</evidence>
<dbReference type="RefSeq" id="WP_168116275.1">
    <property type="nucleotide sequence ID" value="NZ_BOON01000034.1"/>
</dbReference>
<reference evidence="12" key="1">
    <citation type="submission" date="2021-01" db="EMBL/GenBank/DDBJ databases">
        <title>Whole genome shotgun sequence of Planosporangium mesophilum NBRC 109066.</title>
        <authorList>
            <person name="Komaki H."/>
            <person name="Tamura T."/>
        </authorList>
    </citation>
    <scope>NUCLEOTIDE SEQUENCE</scope>
    <source>
        <strain evidence="12">NBRC 109066</strain>
    </source>
</reference>
<evidence type="ECO:0000256" key="8">
    <source>
        <dbReference type="ARBA" id="ARBA00023136"/>
    </source>
</evidence>
<protein>
    <recommendedName>
        <fullName evidence="11">Polysaccharide chain length determinant N-terminal domain-containing protein</fullName>
    </recommendedName>
</protein>
<evidence type="ECO:0000256" key="5">
    <source>
        <dbReference type="ARBA" id="ARBA00022741"/>
    </source>
</evidence>
<feature type="transmembrane region" description="Helical" evidence="10">
    <location>
        <begin position="239"/>
        <end position="260"/>
    </location>
</feature>
<comment type="caution">
    <text evidence="12">The sequence shown here is derived from an EMBL/GenBank/DDBJ whole genome shotgun (WGS) entry which is preliminary data.</text>
</comment>
<dbReference type="InterPro" id="IPR050445">
    <property type="entry name" value="Bact_polysacc_biosynth/exp"/>
</dbReference>
<sequence>MDQTQPVAADLSDFMGRVWRHSWVAALTVLAGVGAAYGYTQTQPRTYESATSVLVEPITGQDTTVAGGRTRSDINLDTEAQLVSSTPVAANAAKLMKSTTPPDQLAGAVSVTVPANTSVLVITYSASTPSQAQAASHAFGQAYLATRQESATAELTNQMNSVNGKLRELGGQLARVNGQLVGLRADNPNRPNLVSERDTLISQVNGLNNRLNQLSTTTVNPGRIIRDANLPTRPSKPNVLVNLASGAAVGLLLSVGFALLRERLDRRVRRAADLGRRTDVQVLATLPSGVKPDFDDVFAPFGVGGRVFQRLRNEVLASLPAQGTRTIVVTGASRGAAATLVAANLAAAFARTGGETVLISAQLPDSVGESVPVTGLFDVAPVPGLSDLLTHRASLAEAAQRTPRTPALRVITTGSTASANGLLQSQSLRDALSTLRQQAEYVVIEAPSTASSADAQSLASLADAAILAVELRRTRHAQVVDATEQLRRVGTPVLGAVVLPYLGRPEPATAPEPPVVASPAPLPPAATGESAPREAGDDAKTQVLDSPTVIFRRIEVDEDDDGDVFADLTGAAEPRKEETVGSARKTTATGVLAAFTEDGPLDGGR</sequence>
<evidence type="ECO:0000313" key="12">
    <source>
        <dbReference type="EMBL" id="GII24152.1"/>
    </source>
</evidence>
<dbReference type="PANTHER" id="PTHR32309">
    <property type="entry name" value="TYROSINE-PROTEIN KINASE"/>
    <property type="match status" value="1"/>
</dbReference>
<evidence type="ECO:0000313" key="13">
    <source>
        <dbReference type="Proteomes" id="UP000599074"/>
    </source>
</evidence>
<dbReference type="Gene3D" id="3.40.50.300">
    <property type="entry name" value="P-loop containing nucleotide triphosphate hydrolases"/>
    <property type="match status" value="1"/>
</dbReference>
<evidence type="ECO:0000256" key="3">
    <source>
        <dbReference type="ARBA" id="ARBA00022475"/>
    </source>
</evidence>
<evidence type="ECO:0000259" key="11">
    <source>
        <dbReference type="Pfam" id="PF02706"/>
    </source>
</evidence>
<dbReference type="InterPro" id="IPR003856">
    <property type="entry name" value="LPS_length_determ_N"/>
</dbReference>
<evidence type="ECO:0000256" key="2">
    <source>
        <dbReference type="ARBA" id="ARBA00006683"/>
    </source>
</evidence>
<dbReference type="GO" id="GO:0005886">
    <property type="term" value="C:plasma membrane"/>
    <property type="evidence" value="ECO:0007669"/>
    <property type="project" value="UniProtKB-SubCell"/>
</dbReference>
<feature type="region of interest" description="Disordered" evidence="9">
    <location>
        <begin position="509"/>
        <end position="542"/>
    </location>
</feature>